<dbReference type="PROSITE" id="PS50937">
    <property type="entry name" value="HTH_MERR_2"/>
    <property type="match status" value="1"/>
</dbReference>
<evidence type="ECO:0000256" key="4">
    <source>
        <dbReference type="ARBA" id="ARBA00023163"/>
    </source>
</evidence>
<keyword evidence="3" id="KW-0238">DNA-binding</keyword>
<accession>A0A127Q675</accession>
<evidence type="ECO:0000256" key="2">
    <source>
        <dbReference type="ARBA" id="ARBA00023015"/>
    </source>
</evidence>
<dbReference type="InterPro" id="IPR000551">
    <property type="entry name" value="MerR-type_HTH_dom"/>
</dbReference>
<dbReference type="InterPro" id="IPR009061">
    <property type="entry name" value="DNA-bd_dom_put_sf"/>
</dbReference>
<dbReference type="GO" id="GO:0003700">
    <property type="term" value="F:DNA-binding transcription factor activity"/>
    <property type="evidence" value="ECO:0007669"/>
    <property type="project" value="InterPro"/>
</dbReference>
<keyword evidence="1" id="KW-0678">Repressor</keyword>
<dbReference type="STRING" id="279113.CPter91_2796"/>
<dbReference type="KEGG" id="cpra:CPter91_2796"/>
<dbReference type="PATRIC" id="fig|279113.9.peg.2761"/>
<dbReference type="SUPFAM" id="SSF46955">
    <property type="entry name" value="Putative DNA-binding domain"/>
    <property type="match status" value="1"/>
</dbReference>
<dbReference type="OrthoDB" id="9808480at2"/>
<evidence type="ECO:0000256" key="1">
    <source>
        <dbReference type="ARBA" id="ARBA00022491"/>
    </source>
</evidence>
<proteinExistence type="predicted"/>
<dbReference type="PRINTS" id="PR00040">
    <property type="entry name" value="HTHMERR"/>
</dbReference>
<sequence length="123" mass="13906">MRIGEIANRAKVSARILRYYESQGLILSQRLANGYRDYPLQTVDIVRQIKDLIECGFSTRQIGAFLQSSGSENSDPRKGAADLAPHIEKLHELDGLIDVLTERRRRLSERIALFGHRAVTSVK</sequence>
<reference evidence="6 7" key="1">
    <citation type="submission" date="2015-11" db="EMBL/GenBank/DDBJ databases">
        <title>Exploring the genomic traits of fungus-feeding bacterial genus Collimonas.</title>
        <authorList>
            <person name="Song C."/>
            <person name="Schmidt R."/>
            <person name="de Jager V."/>
            <person name="Krzyzanowska D."/>
            <person name="Jongedijk E."/>
            <person name="Cankar K."/>
            <person name="Beekwilder J."/>
            <person name="van Veen A."/>
            <person name="de Boer W."/>
            <person name="van Veen J.A."/>
            <person name="Garbeva P."/>
        </authorList>
    </citation>
    <scope>NUCLEOTIDE SEQUENCE [LARGE SCALE GENOMIC DNA]</scope>
    <source>
        <strain evidence="6 7">Ter91</strain>
    </source>
</reference>
<dbReference type="PANTHER" id="PTHR30204">
    <property type="entry name" value="REDOX-CYCLING DRUG-SENSING TRANSCRIPTIONAL ACTIVATOR SOXR"/>
    <property type="match status" value="1"/>
</dbReference>
<evidence type="ECO:0000256" key="3">
    <source>
        <dbReference type="ARBA" id="ARBA00023125"/>
    </source>
</evidence>
<dbReference type="PANTHER" id="PTHR30204:SF69">
    <property type="entry name" value="MERR-FAMILY TRANSCRIPTIONAL REGULATOR"/>
    <property type="match status" value="1"/>
</dbReference>
<keyword evidence="4" id="KW-0804">Transcription</keyword>
<dbReference type="InterPro" id="IPR047057">
    <property type="entry name" value="MerR_fam"/>
</dbReference>
<protein>
    <submittedName>
        <fullName evidence="6">MerR regulatory family protein</fullName>
    </submittedName>
</protein>
<dbReference type="GO" id="GO:0003677">
    <property type="term" value="F:DNA binding"/>
    <property type="evidence" value="ECO:0007669"/>
    <property type="project" value="UniProtKB-KW"/>
</dbReference>
<evidence type="ECO:0000313" key="7">
    <source>
        <dbReference type="Proteomes" id="UP000074561"/>
    </source>
</evidence>
<dbReference type="SMART" id="SM00422">
    <property type="entry name" value="HTH_MERR"/>
    <property type="match status" value="1"/>
</dbReference>
<evidence type="ECO:0000259" key="5">
    <source>
        <dbReference type="PROSITE" id="PS50937"/>
    </source>
</evidence>
<dbReference type="Proteomes" id="UP000074561">
    <property type="component" value="Chromosome"/>
</dbReference>
<name>A0A127Q675_9BURK</name>
<feature type="domain" description="HTH merR-type" evidence="5">
    <location>
        <begin position="1"/>
        <end position="68"/>
    </location>
</feature>
<dbReference type="EMBL" id="CP013234">
    <property type="protein sequence ID" value="AMP05142.1"/>
    <property type="molecule type" value="Genomic_DNA"/>
</dbReference>
<dbReference type="Gene3D" id="1.10.1660.10">
    <property type="match status" value="1"/>
</dbReference>
<dbReference type="AlphaFoldDB" id="A0A127Q675"/>
<dbReference type="RefSeq" id="WP_061940887.1">
    <property type="nucleotide sequence ID" value="NZ_CP013234.1"/>
</dbReference>
<evidence type="ECO:0000313" key="6">
    <source>
        <dbReference type="EMBL" id="AMP05142.1"/>
    </source>
</evidence>
<organism evidence="6 7">
    <name type="scientific">Collimonas pratensis</name>
    <dbReference type="NCBI Taxonomy" id="279113"/>
    <lineage>
        <taxon>Bacteria</taxon>
        <taxon>Pseudomonadati</taxon>
        <taxon>Pseudomonadota</taxon>
        <taxon>Betaproteobacteria</taxon>
        <taxon>Burkholderiales</taxon>
        <taxon>Oxalobacteraceae</taxon>
        <taxon>Collimonas</taxon>
    </lineage>
</organism>
<dbReference type="Pfam" id="PF13411">
    <property type="entry name" value="MerR_1"/>
    <property type="match status" value="1"/>
</dbReference>
<gene>
    <name evidence="6" type="ORF">CPter91_2796</name>
</gene>
<keyword evidence="2" id="KW-0805">Transcription regulation</keyword>